<gene>
    <name evidence="2" type="ORF">EV671_1003111</name>
</gene>
<reference evidence="2 3" key="1">
    <citation type="submission" date="2019-03" db="EMBL/GenBank/DDBJ databases">
        <title>Genomic Encyclopedia of Type Strains, Phase IV (KMG-IV): sequencing the most valuable type-strain genomes for metagenomic binning, comparative biology and taxonomic classification.</title>
        <authorList>
            <person name="Goeker M."/>
        </authorList>
    </citation>
    <scope>NUCLEOTIDE SEQUENCE [LARGE SCALE GENOMIC DNA]</scope>
    <source>
        <strain evidence="2 3">DSM 654</strain>
    </source>
</reference>
<dbReference type="SMART" id="SM00450">
    <property type="entry name" value="RHOD"/>
    <property type="match status" value="1"/>
</dbReference>
<dbReference type="RefSeq" id="WP_132569964.1">
    <property type="nucleotide sequence ID" value="NZ_CBCSGL010000002.1"/>
</dbReference>
<dbReference type="SUPFAM" id="SSF52821">
    <property type="entry name" value="Rhodanese/Cell cycle control phosphatase"/>
    <property type="match status" value="1"/>
</dbReference>
<evidence type="ECO:0000259" key="1">
    <source>
        <dbReference type="PROSITE" id="PS50206"/>
    </source>
</evidence>
<accession>A0A4R3VDN9</accession>
<dbReference type="Proteomes" id="UP000295110">
    <property type="component" value="Unassembled WGS sequence"/>
</dbReference>
<feature type="domain" description="Rhodanese" evidence="1">
    <location>
        <begin position="20"/>
        <end position="107"/>
    </location>
</feature>
<proteinExistence type="predicted"/>
<dbReference type="OrthoDB" id="9811849at2"/>
<dbReference type="AlphaFoldDB" id="A0A4R3VDN9"/>
<dbReference type="GO" id="GO:0016740">
    <property type="term" value="F:transferase activity"/>
    <property type="evidence" value="ECO:0007669"/>
    <property type="project" value="UniProtKB-KW"/>
</dbReference>
<comment type="caution">
    <text evidence="2">The sequence shown here is derived from an EMBL/GenBank/DDBJ whole genome shotgun (WGS) entry which is preliminary data.</text>
</comment>
<dbReference type="InterPro" id="IPR001763">
    <property type="entry name" value="Rhodanese-like_dom"/>
</dbReference>
<name>A0A4R3VDN9_ROSSA</name>
<dbReference type="InterPro" id="IPR036873">
    <property type="entry name" value="Rhodanese-like_dom_sf"/>
</dbReference>
<evidence type="ECO:0000313" key="2">
    <source>
        <dbReference type="EMBL" id="TCV03456.1"/>
    </source>
</evidence>
<evidence type="ECO:0000313" key="3">
    <source>
        <dbReference type="Proteomes" id="UP000295110"/>
    </source>
</evidence>
<protein>
    <submittedName>
        <fullName evidence="2">Thiosulfate sulfurtransferase</fullName>
    </submittedName>
</protein>
<keyword evidence="3" id="KW-1185">Reference proteome</keyword>
<organism evidence="2 3">
    <name type="scientific">Roseateles saccharophilus</name>
    <name type="common">Pseudomonas saccharophila</name>
    <dbReference type="NCBI Taxonomy" id="304"/>
    <lineage>
        <taxon>Bacteria</taxon>
        <taxon>Pseudomonadati</taxon>
        <taxon>Pseudomonadota</taxon>
        <taxon>Betaproteobacteria</taxon>
        <taxon>Burkholderiales</taxon>
        <taxon>Sphaerotilaceae</taxon>
        <taxon>Roseateles</taxon>
    </lineage>
</organism>
<keyword evidence="2" id="KW-0808">Transferase</keyword>
<dbReference type="EMBL" id="SMBU01000003">
    <property type="protein sequence ID" value="TCV03456.1"/>
    <property type="molecule type" value="Genomic_DNA"/>
</dbReference>
<sequence length="109" mass="11753">MSGGATRRLQAADLPAWLQAHPGALLLDARDAAAHAQACLPGSPHLDGRYHEALLLCEPRTRPLLVYCYHGHASLAHAQMFRDFGFTAVCDLAGGWAAWLAWQPASARP</sequence>
<dbReference type="Pfam" id="PF00581">
    <property type="entry name" value="Rhodanese"/>
    <property type="match status" value="1"/>
</dbReference>
<dbReference type="Gene3D" id="3.40.250.10">
    <property type="entry name" value="Rhodanese-like domain"/>
    <property type="match status" value="1"/>
</dbReference>
<dbReference type="PROSITE" id="PS50206">
    <property type="entry name" value="RHODANESE_3"/>
    <property type="match status" value="1"/>
</dbReference>